<dbReference type="GO" id="GO:0005509">
    <property type="term" value="F:calcium ion binding"/>
    <property type="evidence" value="ECO:0007669"/>
    <property type="project" value="InterPro"/>
</dbReference>
<feature type="region of interest" description="Disordered" evidence="3">
    <location>
        <begin position="66"/>
        <end position="89"/>
    </location>
</feature>
<keyword evidence="4" id="KW-0418">Kinase</keyword>
<name>A0A086YBW3_9RHOB</name>
<comment type="caution">
    <text evidence="4">The sequence shown here is derived from an EMBL/GenBank/DDBJ whole genome shotgun (WGS) entry which is preliminary data.</text>
</comment>
<gene>
    <name evidence="4" type="ORF">CN97_04860</name>
</gene>
<evidence type="ECO:0000256" key="3">
    <source>
        <dbReference type="SAM" id="MobiDB-lite"/>
    </source>
</evidence>
<dbReference type="InterPro" id="IPR018247">
    <property type="entry name" value="EF_Hand_1_Ca_BS"/>
</dbReference>
<evidence type="ECO:0000313" key="4">
    <source>
        <dbReference type="EMBL" id="KFI31763.1"/>
    </source>
</evidence>
<feature type="region of interest" description="Disordered" evidence="3">
    <location>
        <begin position="103"/>
        <end position="156"/>
    </location>
</feature>
<dbReference type="InterPro" id="IPR002048">
    <property type="entry name" value="EF_hand_dom"/>
</dbReference>
<dbReference type="OrthoDB" id="5470953at2"/>
<dbReference type="GO" id="GO:0016301">
    <property type="term" value="F:kinase activity"/>
    <property type="evidence" value="ECO:0007669"/>
    <property type="project" value="UniProtKB-KW"/>
</dbReference>
<keyword evidence="1" id="KW-0479">Metal-binding</keyword>
<evidence type="ECO:0000256" key="2">
    <source>
        <dbReference type="ARBA" id="ARBA00022737"/>
    </source>
</evidence>
<evidence type="ECO:0000313" key="5">
    <source>
        <dbReference type="Proteomes" id="UP000028826"/>
    </source>
</evidence>
<dbReference type="Proteomes" id="UP000028826">
    <property type="component" value="Unassembled WGS sequence"/>
</dbReference>
<dbReference type="Gene3D" id="1.10.238.10">
    <property type="entry name" value="EF-hand"/>
    <property type="match status" value="3"/>
</dbReference>
<protein>
    <submittedName>
        <fullName evidence="4">Histidine kinase</fullName>
    </submittedName>
</protein>
<keyword evidence="4" id="KW-0808">Transferase</keyword>
<dbReference type="PROSITE" id="PS50222">
    <property type="entry name" value="EF_HAND_2"/>
    <property type="match status" value="2"/>
</dbReference>
<feature type="compositionally biased region" description="Basic and acidic residues" evidence="3">
    <location>
        <begin position="114"/>
        <end position="142"/>
    </location>
</feature>
<dbReference type="InterPro" id="IPR011992">
    <property type="entry name" value="EF-hand-dom_pair"/>
</dbReference>
<dbReference type="Pfam" id="PF13202">
    <property type="entry name" value="EF-hand_5"/>
    <property type="match status" value="4"/>
</dbReference>
<reference evidence="4 5" key="1">
    <citation type="submission" date="2014-03" db="EMBL/GenBank/DDBJ databases">
        <title>Genome of Haematobacter massiliensis CCUG 47968.</title>
        <authorList>
            <person name="Wang D."/>
            <person name="Wang G."/>
        </authorList>
    </citation>
    <scope>NUCLEOTIDE SEQUENCE [LARGE SCALE GENOMIC DNA]</scope>
    <source>
        <strain evidence="4 5">CCUG 47968</strain>
    </source>
</reference>
<keyword evidence="5" id="KW-1185">Reference proteome</keyword>
<dbReference type="AlphaFoldDB" id="A0A086YBW3"/>
<dbReference type="EMBL" id="JGYG01000001">
    <property type="protein sequence ID" value="KFI31763.1"/>
    <property type="molecule type" value="Genomic_DNA"/>
</dbReference>
<accession>A0A086YBW3</accession>
<sequence>MFERLDTDGDGRVTWEEVQAARAAAVAGLDANGDGFLSKEEIVNFRLAQARQRIERQVDVLLDQRDANGDGRLGADELLAPGGFGERGGMQMTRRMFDRIDADGDGVVTQEEADAARARMQERMAQRGPKGEHAGGKGEGRRPMPHAPNHPGPDAN</sequence>
<dbReference type="eggNOG" id="COG5126">
    <property type="taxonomic scope" value="Bacteria"/>
</dbReference>
<feature type="compositionally biased region" description="Basic and acidic residues" evidence="3">
    <location>
        <begin position="66"/>
        <end position="75"/>
    </location>
</feature>
<dbReference type="PANTHER" id="PTHR10827:SF98">
    <property type="entry name" value="45 KDA CALCIUM-BINDING PROTEIN"/>
    <property type="match status" value="1"/>
</dbReference>
<dbReference type="PROSITE" id="PS00018">
    <property type="entry name" value="EF_HAND_1"/>
    <property type="match status" value="2"/>
</dbReference>
<feature type="compositionally biased region" description="Pro residues" evidence="3">
    <location>
        <begin position="145"/>
        <end position="156"/>
    </location>
</feature>
<dbReference type="STRING" id="195105.CN97_04860"/>
<dbReference type="PANTHER" id="PTHR10827">
    <property type="entry name" value="RETICULOCALBIN"/>
    <property type="match status" value="1"/>
</dbReference>
<organism evidence="4 5">
    <name type="scientific">Haematobacter massiliensis</name>
    <dbReference type="NCBI Taxonomy" id="195105"/>
    <lineage>
        <taxon>Bacteria</taxon>
        <taxon>Pseudomonadati</taxon>
        <taxon>Pseudomonadota</taxon>
        <taxon>Alphaproteobacteria</taxon>
        <taxon>Rhodobacterales</taxon>
        <taxon>Paracoccaceae</taxon>
        <taxon>Haematobacter</taxon>
    </lineage>
</organism>
<keyword evidence="2" id="KW-0677">Repeat</keyword>
<dbReference type="SUPFAM" id="SSF47473">
    <property type="entry name" value="EF-hand"/>
    <property type="match status" value="1"/>
</dbReference>
<proteinExistence type="predicted"/>
<evidence type="ECO:0000256" key="1">
    <source>
        <dbReference type="ARBA" id="ARBA00022723"/>
    </source>
</evidence>